<organism evidence="2">
    <name type="scientific">Capitella teleta</name>
    <name type="common">Polychaete worm</name>
    <dbReference type="NCBI Taxonomy" id="283909"/>
    <lineage>
        <taxon>Eukaryota</taxon>
        <taxon>Metazoa</taxon>
        <taxon>Spiralia</taxon>
        <taxon>Lophotrochozoa</taxon>
        <taxon>Annelida</taxon>
        <taxon>Polychaeta</taxon>
        <taxon>Sedentaria</taxon>
        <taxon>Scolecida</taxon>
        <taxon>Capitellidae</taxon>
        <taxon>Capitella</taxon>
    </lineage>
</organism>
<dbReference type="SUPFAM" id="SSF52540">
    <property type="entry name" value="P-loop containing nucleoside triphosphate hydrolases"/>
    <property type="match status" value="1"/>
</dbReference>
<dbReference type="AlphaFoldDB" id="R7T9E2"/>
<reference evidence="4" key="1">
    <citation type="submission" date="2012-12" db="EMBL/GenBank/DDBJ databases">
        <authorList>
            <person name="Hellsten U."/>
            <person name="Grimwood J."/>
            <person name="Chapman J.A."/>
            <person name="Shapiro H."/>
            <person name="Aerts A."/>
            <person name="Otillar R.P."/>
            <person name="Terry A.Y."/>
            <person name="Boore J.L."/>
            <person name="Simakov O."/>
            <person name="Marletaz F."/>
            <person name="Cho S.-J."/>
            <person name="Edsinger-Gonzales E."/>
            <person name="Havlak P."/>
            <person name="Kuo D.-H."/>
            <person name="Larsson T."/>
            <person name="Lv J."/>
            <person name="Arendt D."/>
            <person name="Savage R."/>
            <person name="Osoegawa K."/>
            <person name="de Jong P."/>
            <person name="Lindberg D.R."/>
            <person name="Seaver E.C."/>
            <person name="Weisblat D.A."/>
            <person name="Putnam N.H."/>
            <person name="Grigoriev I.V."/>
            <person name="Rokhsar D.S."/>
        </authorList>
    </citation>
    <scope>NUCLEOTIDE SEQUENCE</scope>
    <source>
        <strain evidence="4">I ESC-2004</strain>
    </source>
</reference>
<evidence type="ECO:0000313" key="3">
    <source>
        <dbReference type="EnsemblMetazoa" id="CapteP124050"/>
    </source>
</evidence>
<evidence type="ECO:0000313" key="4">
    <source>
        <dbReference type="Proteomes" id="UP000014760"/>
    </source>
</evidence>
<dbReference type="OMA" id="NANTHKA"/>
<accession>R7T9E2</accession>
<sequence>LDDLIRQRKKENLLLQQGPMDYIPYYKNPCWYSKMPSEATGSNPYEYNPYNQDPTANLQKARRIMSKKREQGHLVKTRCLPLIYLIGVTAAGSNDIYDDIIMHSDIAKPAMKEPMWWNRYTIGWFTLSVIGRNKRAVTFSDYLDLFDSAADAIEEIASPSSEHLLLTVEGSSTYLWNYDGWEEISGNRGLSEPKYILAHAIRELVPKAKIVVILRHPTERLFLHFKKILPTASSQEFHERVIQAVETFNQCLQNHTLRHCAYKGSDWYERVSLFLRASLYSVYLEDWLKVFPREQLLVLRTEDYYHNRRATLEQVFSFVKLGFLSETVWDKILTSTVENSEEAYDGTRDGEMYNATRMILNNFFRPYNNHLAHLLNDQKYLWNS</sequence>
<keyword evidence="4" id="KW-1185">Reference proteome</keyword>
<dbReference type="HOGENOM" id="CLU_017703_2_0_1"/>
<dbReference type="STRING" id="283909.R7T9E2"/>
<reference evidence="3" key="3">
    <citation type="submission" date="2015-06" db="UniProtKB">
        <authorList>
            <consortium name="EnsemblMetazoa"/>
        </authorList>
    </citation>
    <scope>IDENTIFICATION</scope>
</reference>
<feature type="non-terminal residue" evidence="2">
    <location>
        <position position="1"/>
    </location>
</feature>
<dbReference type="PANTHER" id="PTHR15723">
    <property type="entry name" value="CARBOHYDRATE SULFOTRANSFERASE 15"/>
    <property type="match status" value="1"/>
</dbReference>
<gene>
    <name evidence="2" type="ORF">CAPTEDRAFT_124050</name>
</gene>
<dbReference type="InterPro" id="IPR000863">
    <property type="entry name" value="Sulfotransferase_dom"/>
</dbReference>
<dbReference type="Gene3D" id="3.40.50.300">
    <property type="entry name" value="P-loop containing nucleotide triphosphate hydrolases"/>
    <property type="match status" value="1"/>
</dbReference>
<dbReference type="GO" id="GO:0019319">
    <property type="term" value="P:hexose biosynthetic process"/>
    <property type="evidence" value="ECO:0007669"/>
    <property type="project" value="TreeGrafter"/>
</dbReference>
<dbReference type="InterPro" id="IPR052654">
    <property type="entry name" value="CS_Sulfotransferase"/>
</dbReference>
<name>R7T9E2_CAPTE</name>
<dbReference type="Pfam" id="PF00685">
    <property type="entry name" value="Sulfotransfer_1"/>
    <property type="match status" value="1"/>
</dbReference>
<dbReference type="EMBL" id="KB310993">
    <property type="protein sequence ID" value="ELT90299.1"/>
    <property type="molecule type" value="Genomic_DNA"/>
</dbReference>
<protein>
    <recommendedName>
        <fullName evidence="1">Sulfotransferase domain-containing protein</fullName>
    </recommendedName>
</protein>
<dbReference type="GO" id="GO:0050659">
    <property type="term" value="F:N-acetylgalactosamine 4-sulfate 6-O-sulfotransferase activity"/>
    <property type="evidence" value="ECO:0007669"/>
    <property type="project" value="TreeGrafter"/>
</dbReference>
<dbReference type="PANTHER" id="PTHR15723:SF0">
    <property type="entry name" value="CARBOHYDRATE SULFOTRANSFERASE 15"/>
    <property type="match status" value="1"/>
</dbReference>
<evidence type="ECO:0000313" key="2">
    <source>
        <dbReference type="EMBL" id="ELT90299.1"/>
    </source>
</evidence>
<dbReference type="InterPro" id="IPR027417">
    <property type="entry name" value="P-loop_NTPase"/>
</dbReference>
<dbReference type="EMBL" id="AMQN01003132">
    <property type="status" value="NOT_ANNOTATED_CDS"/>
    <property type="molecule type" value="Genomic_DNA"/>
</dbReference>
<dbReference type="Proteomes" id="UP000014760">
    <property type="component" value="Unassembled WGS sequence"/>
</dbReference>
<feature type="domain" description="Sulfotransferase" evidence="1">
    <location>
        <begin position="206"/>
        <end position="337"/>
    </location>
</feature>
<evidence type="ECO:0000259" key="1">
    <source>
        <dbReference type="Pfam" id="PF00685"/>
    </source>
</evidence>
<proteinExistence type="predicted"/>
<dbReference type="EnsemblMetazoa" id="CapteT124050">
    <property type="protein sequence ID" value="CapteP124050"/>
    <property type="gene ID" value="CapteG124050"/>
</dbReference>
<reference evidence="2 4" key="2">
    <citation type="journal article" date="2013" name="Nature">
        <title>Insights into bilaterian evolution from three spiralian genomes.</title>
        <authorList>
            <person name="Simakov O."/>
            <person name="Marletaz F."/>
            <person name="Cho S.J."/>
            <person name="Edsinger-Gonzales E."/>
            <person name="Havlak P."/>
            <person name="Hellsten U."/>
            <person name="Kuo D.H."/>
            <person name="Larsson T."/>
            <person name="Lv J."/>
            <person name="Arendt D."/>
            <person name="Savage R."/>
            <person name="Osoegawa K."/>
            <person name="de Jong P."/>
            <person name="Grimwood J."/>
            <person name="Chapman J.A."/>
            <person name="Shapiro H."/>
            <person name="Aerts A."/>
            <person name="Otillar R.P."/>
            <person name="Terry A.Y."/>
            <person name="Boore J.L."/>
            <person name="Grigoriev I.V."/>
            <person name="Lindberg D.R."/>
            <person name="Seaver E.C."/>
            <person name="Weisblat D.A."/>
            <person name="Putnam N.H."/>
            <person name="Rokhsar D.S."/>
        </authorList>
    </citation>
    <scope>NUCLEOTIDE SEQUENCE</scope>
    <source>
        <strain evidence="2 4">I ESC-2004</strain>
    </source>
</reference>
<dbReference type="OrthoDB" id="8068875at2759"/>